<keyword evidence="5" id="KW-1185">Reference proteome</keyword>
<dbReference type="GO" id="GO:0005737">
    <property type="term" value="C:cytoplasm"/>
    <property type="evidence" value="ECO:0007669"/>
    <property type="project" value="UniProtKB-ARBA"/>
</dbReference>
<evidence type="ECO:0000256" key="3">
    <source>
        <dbReference type="SAM" id="MobiDB-lite"/>
    </source>
</evidence>
<protein>
    <submittedName>
        <fullName evidence="4">Axonemal dynein light chain domain-containing protein 1</fullName>
    </submittedName>
</protein>
<feature type="region of interest" description="Disordered" evidence="3">
    <location>
        <begin position="1"/>
        <end position="33"/>
    </location>
</feature>
<dbReference type="OrthoDB" id="1927454at2759"/>
<dbReference type="InterPro" id="IPR052845">
    <property type="entry name" value="Axonemal_dynein_LC_domain"/>
</dbReference>
<proteinExistence type="predicted"/>
<reference evidence="4 5" key="1">
    <citation type="journal article" date="2019" name="Genome Biol. Evol.">
        <title>Whole-Genome Sequencing of the Giant Devil Catfish, Bagarius yarrelli.</title>
        <authorList>
            <person name="Jiang W."/>
            <person name="Lv Y."/>
            <person name="Cheng L."/>
            <person name="Yang K."/>
            <person name="Chao B."/>
            <person name="Wang X."/>
            <person name="Li Y."/>
            <person name="Pan X."/>
            <person name="You X."/>
            <person name="Zhang Y."/>
            <person name="Yang J."/>
            <person name="Li J."/>
            <person name="Zhang X."/>
            <person name="Liu S."/>
            <person name="Sun C."/>
            <person name="Yang J."/>
            <person name="Shi Q."/>
        </authorList>
    </citation>
    <scope>NUCLEOTIDE SEQUENCE [LARGE SCALE GENOMIC DNA]</scope>
    <source>
        <strain evidence="4">JWS20170419001</strain>
        <tissue evidence="4">Muscle</tissue>
    </source>
</reference>
<evidence type="ECO:0000313" key="5">
    <source>
        <dbReference type="Proteomes" id="UP000319801"/>
    </source>
</evidence>
<keyword evidence="1 2" id="KW-0175">Coiled coil</keyword>
<comment type="caution">
    <text evidence="4">The sequence shown here is derived from an EMBL/GenBank/DDBJ whole genome shotgun (WGS) entry which is preliminary data.</text>
</comment>
<name>A0A556TS35_BAGYA</name>
<evidence type="ECO:0000256" key="1">
    <source>
        <dbReference type="ARBA" id="ARBA00023054"/>
    </source>
</evidence>
<sequence length="789" mass="89975">MSARVKSGPSPPPPAAAPKAESRRSRRINPPVLSSVDENNLVVELPEVKHRSSVNKGIQIPVLTLQNGQNDFIPDELLASLTSTVCPQDRLQYKKTHPKVCEIRAPDAVWHHSTGRKKYHYFLDQPTSVTGAGRLDISFLCDALASQRGRISLPAMPDRATLFPEGSQKASQTQDTILKFTVLLEDEKRRLKIFPSMKPSGRLEAVQLMRAMDDMLEKAGANQEFEHDKGLSQIQGLLELVQVEQNIYNIVFHELIRQVSVECLERGQLLAKLRELNQLKEHDEHVTKQAEKSQEELAKALKQSQLDSAVVEEYHSLYELQRRRLEREVAVLTEEKDLWSKVTYSIALKVINLRNLQLVSRLHVAEQAWNKTAEHFTNVLTAKDSEDLKHIRQLTDQWKEQLSCFMEKLRETENTQYESIRSIQRGLVKWHKVCAENIRGPDVKFEKTFVEELCNDLEQWSMMLSLQCERYGGMDLLSAQETLHKLGQLQDSWEEVCVQLFQRHLALNKEVPKCQAAMRELIHTSTELYTQLGVRINGESGIHQQLMTLAGVLDSWAKRPQSLNGWIGTVHSSEWSNLEKTLESWINLCEEALGNINNTQTESEKIKNKPHTKIEINDVLDMLREFVSSQSKVYEYTNLTLFEEVSSMHVLQTRWMVDLLLLMVPDQCDLTSPELNTFKDVSFEKLEEDARNLVQKVTYLSNYITSDPVVRPGSENSQQAFNALGTLELLQQELQAVEARAISAEERALKAEEALQAALEKIHDLERQLAQRTSLETNVSKAVSAGDHS</sequence>
<organism evidence="4 5">
    <name type="scientific">Bagarius yarrelli</name>
    <name type="common">Goonch</name>
    <name type="synonym">Bagrus yarrelli</name>
    <dbReference type="NCBI Taxonomy" id="175774"/>
    <lineage>
        <taxon>Eukaryota</taxon>
        <taxon>Metazoa</taxon>
        <taxon>Chordata</taxon>
        <taxon>Craniata</taxon>
        <taxon>Vertebrata</taxon>
        <taxon>Euteleostomi</taxon>
        <taxon>Actinopterygii</taxon>
        <taxon>Neopterygii</taxon>
        <taxon>Teleostei</taxon>
        <taxon>Ostariophysi</taxon>
        <taxon>Siluriformes</taxon>
        <taxon>Sisoridae</taxon>
        <taxon>Sisorinae</taxon>
        <taxon>Bagarius</taxon>
    </lineage>
</organism>
<feature type="coiled-coil region" evidence="2">
    <location>
        <begin position="727"/>
        <end position="775"/>
    </location>
</feature>
<dbReference type="AlphaFoldDB" id="A0A556TS35"/>
<dbReference type="InterPro" id="IPR019347">
    <property type="entry name" value="Axonemal_dynein_light_chain"/>
</dbReference>
<evidence type="ECO:0000313" key="4">
    <source>
        <dbReference type="EMBL" id="TSK53702.1"/>
    </source>
</evidence>
<dbReference type="EMBL" id="VCAZ01000015">
    <property type="protein sequence ID" value="TSK53702.1"/>
    <property type="molecule type" value="Genomic_DNA"/>
</dbReference>
<evidence type="ECO:0000256" key="2">
    <source>
        <dbReference type="SAM" id="Coils"/>
    </source>
</evidence>
<dbReference type="PANTHER" id="PTHR23052">
    <property type="entry name" value="AXONEMAL DYNEIN LIGHT CHAIN DOMAIN-CONTAINING PROTEIN 1"/>
    <property type="match status" value="1"/>
</dbReference>
<gene>
    <name evidence="4" type="ORF">Baya_3262</name>
</gene>
<feature type="coiled-coil region" evidence="2">
    <location>
        <begin position="276"/>
        <end position="342"/>
    </location>
</feature>
<dbReference type="PANTHER" id="PTHR23052:SF1">
    <property type="entry name" value="AXONEMAL DYNEIN LIGHT CHAIN DOMAIN-CONTAINING PROTEIN 1"/>
    <property type="match status" value="1"/>
</dbReference>
<dbReference type="Proteomes" id="UP000319801">
    <property type="component" value="Unassembled WGS sequence"/>
</dbReference>
<accession>A0A556TS35</accession>
<dbReference type="Pfam" id="PF10211">
    <property type="entry name" value="Ax_dynein_light"/>
    <property type="match status" value="1"/>
</dbReference>